<dbReference type="RefSeq" id="WP_290317535.1">
    <property type="nucleotide sequence ID" value="NZ_JAUFPN010000152.1"/>
</dbReference>
<dbReference type="EMBL" id="JAUFPN010000152">
    <property type="protein sequence ID" value="MDN3565681.1"/>
    <property type="molecule type" value="Genomic_DNA"/>
</dbReference>
<dbReference type="Proteomes" id="UP001529369">
    <property type="component" value="Unassembled WGS sequence"/>
</dbReference>
<evidence type="ECO:0000313" key="3">
    <source>
        <dbReference type="EMBL" id="MDN3565681.1"/>
    </source>
</evidence>
<dbReference type="InterPro" id="IPR050557">
    <property type="entry name" value="RTX_toxin/Mannuronan_C5-epim"/>
</dbReference>
<evidence type="ECO:0000313" key="4">
    <source>
        <dbReference type="Proteomes" id="UP001529369"/>
    </source>
</evidence>
<dbReference type="InterPro" id="IPR018511">
    <property type="entry name" value="Hemolysin-typ_Ca-bd_CS"/>
</dbReference>
<dbReference type="PRINTS" id="PR00313">
    <property type="entry name" value="CABNDNGRPT"/>
</dbReference>
<dbReference type="InterPro" id="IPR001343">
    <property type="entry name" value="Hemolysn_Ca-bd"/>
</dbReference>
<dbReference type="PANTHER" id="PTHR38340">
    <property type="entry name" value="S-LAYER PROTEIN"/>
    <property type="match status" value="1"/>
</dbReference>
<dbReference type="Gene3D" id="2.150.10.10">
    <property type="entry name" value="Serralysin-like metalloprotease, C-terminal"/>
    <property type="match status" value="4"/>
</dbReference>
<organism evidence="3 4">
    <name type="scientific">Paeniroseomonas aquatica</name>
    <dbReference type="NCBI Taxonomy" id="373043"/>
    <lineage>
        <taxon>Bacteria</taxon>
        <taxon>Pseudomonadati</taxon>
        <taxon>Pseudomonadota</taxon>
        <taxon>Alphaproteobacteria</taxon>
        <taxon>Acetobacterales</taxon>
        <taxon>Acetobacteraceae</taxon>
        <taxon>Paeniroseomonas</taxon>
    </lineage>
</organism>
<dbReference type="Pfam" id="PF00353">
    <property type="entry name" value="HemolysinCabind"/>
    <property type="match status" value="7"/>
</dbReference>
<evidence type="ECO:0000256" key="1">
    <source>
        <dbReference type="ARBA" id="ARBA00004613"/>
    </source>
</evidence>
<comment type="subcellular location">
    <subcellularLocation>
        <location evidence="1">Secreted</location>
    </subcellularLocation>
</comment>
<keyword evidence="4" id="KW-1185">Reference proteome</keyword>
<protein>
    <submittedName>
        <fullName evidence="3">Calcium-binding protein</fullName>
    </submittedName>
</protein>
<accession>A0ABT8A8D1</accession>
<dbReference type="PROSITE" id="PS00330">
    <property type="entry name" value="HEMOLYSIN_CALCIUM"/>
    <property type="match status" value="4"/>
</dbReference>
<evidence type="ECO:0000256" key="2">
    <source>
        <dbReference type="ARBA" id="ARBA00022525"/>
    </source>
</evidence>
<reference evidence="4" key="1">
    <citation type="journal article" date="2019" name="Int. J. Syst. Evol. Microbiol.">
        <title>The Global Catalogue of Microorganisms (GCM) 10K type strain sequencing project: providing services to taxonomists for standard genome sequencing and annotation.</title>
        <authorList>
            <consortium name="The Broad Institute Genomics Platform"/>
            <consortium name="The Broad Institute Genome Sequencing Center for Infectious Disease"/>
            <person name="Wu L."/>
            <person name="Ma J."/>
        </authorList>
    </citation>
    <scope>NUCLEOTIDE SEQUENCE [LARGE SCALE GENOMIC DNA]</scope>
    <source>
        <strain evidence="4">CECT 7131</strain>
    </source>
</reference>
<name>A0ABT8A8D1_9PROT</name>
<keyword evidence="2" id="KW-0964">Secreted</keyword>
<proteinExistence type="predicted"/>
<comment type="caution">
    <text evidence="3">The sequence shown here is derived from an EMBL/GenBank/DDBJ whole genome shotgun (WGS) entry which is preliminary data.</text>
</comment>
<dbReference type="InterPro" id="IPR011049">
    <property type="entry name" value="Serralysin-like_metalloprot_C"/>
</dbReference>
<sequence length="685" mass="65883">MAVFIASSGNKVRVGTASQDFFGTTTDSVSLSGLGGDDYIDIRVGGSGANTLEGGDGNDTVLAAGGNDSITGGAGNDQLSGLGGNDTLAGGLGLNFLVGGLGDDLFISGGGTDNIQGGDGVDTLSFAGVSGPVTVDAISATGPGLAGTTYFSGVETIIGTSAGDSIGYVGSLLDGGGGDDTLIGVFASASTLLGGEGNDQLIGGGAGDSISGGTGDDYIFGYGGADTVDGGAGNDVILGSGANSSLSSGLGDDVVVGSEGADTIDGGAGANYIVAGSGDDLILSTGTDTVLGGDGIDTLSFAGLTAGVVVNAYSATSSAIAGATYFGGIEALVGTAFGDTFTLTTGVIDGGAGFDTLDLGFFQIGFSIDLSAPDSPALDLRLTSIEGIRTGYGADVLTGDAASNLLDGGNNGDALDGGAGNDTIIGGEGDDVLTGGAGSDIFKFAAGSGADIITDLEVGLDKLSFAYGSVTAADFSLAGGELSFSTAGASITFLSDAAGFSFAKDVMFYGTDLDETFTLSEGIIDGGGGFDTLDLSLSSAGVSIDLSVPDSPALDLRLTSIEAIKTGDGADVLVGNDVANLLDGGGGGDELDGGAGNDTIVGGAGDDALTGGAGADVFLFGAAAGDDIIVDFEVGTDKLSFATGSVTAADFTLVGGDLSFTTAGASITFIADATGFSFANDVIFY</sequence>
<gene>
    <name evidence="3" type="ORF">QWZ14_15035</name>
</gene>
<dbReference type="SUPFAM" id="SSF51120">
    <property type="entry name" value="beta-Roll"/>
    <property type="match status" value="4"/>
</dbReference>
<dbReference type="PANTHER" id="PTHR38340:SF1">
    <property type="entry name" value="S-LAYER PROTEIN"/>
    <property type="match status" value="1"/>
</dbReference>